<dbReference type="GO" id="GO:0052856">
    <property type="term" value="F:NAD(P)HX epimerase activity"/>
    <property type="evidence" value="ECO:0007669"/>
    <property type="project" value="UniProtKB-UniRule"/>
</dbReference>
<evidence type="ECO:0000313" key="3">
    <source>
        <dbReference type="EMBL" id="EGZ47124.1"/>
    </source>
</evidence>
<dbReference type="PATRIC" id="fig|1030841.3.peg.1144"/>
<keyword evidence="4" id="KW-1185">Reference proteome</keyword>
<comment type="caution">
    <text evidence="3">The sequence shown here is derived from an EMBL/GenBank/DDBJ whole genome shotgun (WGS) entry which is preliminary data.</text>
</comment>
<feature type="binding site" evidence="1">
    <location>
        <position position="156"/>
    </location>
    <ligand>
        <name>K(+)</name>
        <dbReference type="ChEBI" id="CHEBI:29103"/>
    </ligand>
</feature>
<gene>
    <name evidence="1" type="primary">nnrE</name>
    <name evidence="3" type="ORF">HMPREF9370_1164</name>
</gene>
<reference evidence="3 4" key="1">
    <citation type="submission" date="2011-06" db="EMBL/GenBank/DDBJ databases">
        <authorList>
            <person name="Muzny D."/>
            <person name="Qin X."/>
            <person name="Deng J."/>
            <person name="Jiang H."/>
            <person name="Liu Y."/>
            <person name="Qu J."/>
            <person name="Song X.-Z."/>
            <person name="Zhang L."/>
            <person name="Thornton R."/>
            <person name="Coyle M."/>
            <person name="Francisco L."/>
            <person name="Jackson L."/>
            <person name="Javaid M."/>
            <person name="Korchina V."/>
            <person name="Kovar C."/>
            <person name="Mata R."/>
            <person name="Mathew T."/>
            <person name="Ngo R."/>
            <person name="Nguyen L."/>
            <person name="Nguyen N."/>
            <person name="Okwuonu G."/>
            <person name="Ongeri F."/>
            <person name="Pham C."/>
            <person name="Simmons D."/>
            <person name="Wilczek-Boney K."/>
            <person name="Hale W."/>
            <person name="Jakkamsetti A."/>
            <person name="Pham P."/>
            <person name="Ruth R."/>
            <person name="San Lucas F."/>
            <person name="Warren J."/>
            <person name="Zhang J."/>
            <person name="Zhao Z."/>
            <person name="Zhou C."/>
            <person name="Zhu D."/>
            <person name="Lee S."/>
            <person name="Bess C."/>
            <person name="Blankenburg K."/>
            <person name="Forbes L."/>
            <person name="Fu Q."/>
            <person name="Gubbala S."/>
            <person name="Hirani K."/>
            <person name="Jayaseelan J.C."/>
            <person name="Lara F."/>
            <person name="Munidasa M."/>
            <person name="Palculict T."/>
            <person name="Patil S."/>
            <person name="Pu L.-L."/>
            <person name="Saada N."/>
            <person name="Tang L."/>
            <person name="Weissenberger G."/>
            <person name="Zhu Y."/>
            <person name="Hemphill L."/>
            <person name="Shang Y."/>
            <person name="Youmans B."/>
            <person name="Ayvaz T."/>
            <person name="Ross M."/>
            <person name="Santibanez J."/>
            <person name="Aqrawi P."/>
            <person name="Gross S."/>
            <person name="Joshi V."/>
            <person name="Fowler G."/>
            <person name="Nazareth L."/>
            <person name="Reid J."/>
            <person name="Worley K."/>
            <person name="Petrosino J."/>
            <person name="Highlander S."/>
            <person name="Gibbs R."/>
        </authorList>
    </citation>
    <scope>NUCLEOTIDE SEQUENCE [LARGE SCALE GENOMIC DNA]</scope>
    <source>
        <strain evidence="3 4">9715</strain>
    </source>
</reference>
<dbReference type="PROSITE" id="PS51385">
    <property type="entry name" value="YJEF_N"/>
    <property type="match status" value="1"/>
</dbReference>
<comment type="catalytic activity">
    <reaction evidence="1">
        <text>(6R)-NADHX = (6S)-NADHX</text>
        <dbReference type="Rhea" id="RHEA:32215"/>
        <dbReference type="ChEBI" id="CHEBI:64074"/>
        <dbReference type="ChEBI" id="CHEBI:64075"/>
        <dbReference type="EC" id="5.1.99.6"/>
    </reaction>
</comment>
<dbReference type="SUPFAM" id="SSF64153">
    <property type="entry name" value="YjeF N-terminal domain-like"/>
    <property type="match status" value="1"/>
</dbReference>
<dbReference type="Pfam" id="PF03853">
    <property type="entry name" value="YjeF_N"/>
    <property type="match status" value="1"/>
</dbReference>
<dbReference type="GO" id="GO:0046872">
    <property type="term" value="F:metal ion binding"/>
    <property type="evidence" value="ECO:0007669"/>
    <property type="project" value="UniProtKB-KW"/>
</dbReference>
<feature type="binding site" evidence="1">
    <location>
        <position position="153"/>
    </location>
    <ligand>
        <name>(6S)-NADPHX</name>
        <dbReference type="ChEBI" id="CHEBI:64076"/>
    </ligand>
</feature>
<feature type="domain" description="YjeF N-terminal" evidence="2">
    <location>
        <begin position="9"/>
        <end position="205"/>
    </location>
</feature>
<keyword evidence="1" id="KW-0479">Metal-binding</keyword>
<keyword evidence="1" id="KW-0547">Nucleotide-binding</keyword>
<feature type="binding site" evidence="1">
    <location>
        <position position="120"/>
    </location>
    <ligand>
        <name>K(+)</name>
        <dbReference type="ChEBI" id="CHEBI:29103"/>
    </ligand>
</feature>
<dbReference type="Gene3D" id="3.40.50.10260">
    <property type="entry name" value="YjeF N-terminal domain"/>
    <property type="match status" value="1"/>
</dbReference>
<name>G4CQ04_9NEIS</name>
<dbReference type="NCBIfam" id="TIGR00197">
    <property type="entry name" value="yjeF_nterm"/>
    <property type="match status" value="1"/>
</dbReference>
<dbReference type="Proteomes" id="UP000005336">
    <property type="component" value="Unassembled WGS sequence"/>
</dbReference>
<dbReference type="HAMAP" id="MF_01966">
    <property type="entry name" value="NADHX_epimerase"/>
    <property type="match status" value="1"/>
</dbReference>
<dbReference type="GO" id="GO:0000166">
    <property type="term" value="F:nucleotide binding"/>
    <property type="evidence" value="ECO:0007669"/>
    <property type="project" value="UniProtKB-KW"/>
</dbReference>
<comment type="caution">
    <text evidence="1">Lacks conserved residue(s) required for the propagation of feature annotation.</text>
</comment>
<dbReference type="AlphaFoldDB" id="G4CQ04"/>
<proteinExistence type="inferred from homology"/>
<feature type="binding site" evidence="1">
    <location>
        <begin position="124"/>
        <end position="130"/>
    </location>
    <ligand>
        <name>(6S)-NADPHX</name>
        <dbReference type="ChEBI" id="CHEBI:64076"/>
    </ligand>
</feature>
<accession>G4CQ04</accession>
<protein>
    <recommendedName>
        <fullName evidence="1">NAD(P)H-hydrate epimerase</fullName>
        <ecNumber evidence="1">5.1.99.6</ecNumber>
    </recommendedName>
    <alternativeName>
        <fullName evidence="1">NAD(P)HX epimerase</fullName>
    </alternativeName>
</protein>
<comment type="cofactor">
    <cofactor evidence="1">
        <name>K(+)</name>
        <dbReference type="ChEBI" id="CHEBI:29103"/>
    </cofactor>
    <text evidence="1">Binds 1 potassium ion per subunit.</text>
</comment>
<comment type="function">
    <text evidence="1">Catalyzes the epimerization of the S- and R-forms of NAD(P)HX, a damaged form of NAD(P)H that is a result of enzymatic or heat-dependent hydration. This is a prerequisite for the S-specific NAD(P)H-hydrate dehydratase to allow the repair of both epimers of NAD(P)HX.</text>
</comment>
<feature type="binding site" evidence="1">
    <location>
        <begin position="56"/>
        <end position="60"/>
    </location>
    <ligand>
        <name>(6S)-NADPHX</name>
        <dbReference type="ChEBI" id="CHEBI:64076"/>
    </ligand>
</feature>
<evidence type="ECO:0000313" key="4">
    <source>
        <dbReference type="Proteomes" id="UP000005336"/>
    </source>
</evidence>
<organism evidence="3 4">
    <name type="scientific">Neisseria wadsworthii 9715</name>
    <dbReference type="NCBI Taxonomy" id="1030841"/>
    <lineage>
        <taxon>Bacteria</taxon>
        <taxon>Pseudomonadati</taxon>
        <taxon>Pseudomonadota</taxon>
        <taxon>Betaproteobacteria</taxon>
        <taxon>Neisseriales</taxon>
        <taxon>Neisseriaceae</taxon>
        <taxon>Neisseria</taxon>
    </lineage>
</organism>
<dbReference type="EC" id="5.1.99.6" evidence="1"/>
<dbReference type="OrthoDB" id="9806925at2"/>
<keyword evidence="1" id="KW-0413">Isomerase</keyword>
<dbReference type="EMBL" id="AGAZ01000042">
    <property type="protein sequence ID" value="EGZ47124.1"/>
    <property type="molecule type" value="Genomic_DNA"/>
</dbReference>
<sequence length="205" mass="21812">MKVYTAEEMRRHEQMAVDKGISFAQLMENAGSAAAGDLLKRFPQAGRALIVCGKGNNGGDGLVIARILQAAGWQADIVFVLGNELSPLAESNRQKLLNLHGIEFAELNTCLKKPYALIIDGIFGTGFTGSLPQAVAETCRSLNAMPGTKIALDIPTGLNCDTAEADADTFQADITYTFAAYKPAHLNEAGKAYCGETLCLDIGIE</sequence>
<comment type="similarity">
    <text evidence="1">Belongs to the NnrE/AIBP family.</text>
</comment>
<evidence type="ECO:0000256" key="1">
    <source>
        <dbReference type="HAMAP-Rule" id="MF_01966"/>
    </source>
</evidence>
<comment type="catalytic activity">
    <reaction evidence="1">
        <text>(6R)-NADPHX = (6S)-NADPHX</text>
        <dbReference type="Rhea" id="RHEA:32227"/>
        <dbReference type="ChEBI" id="CHEBI:64076"/>
        <dbReference type="ChEBI" id="CHEBI:64077"/>
        <dbReference type="EC" id="5.1.99.6"/>
    </reaction>
</comment>
<keyword evidence="1" id="KW-0520">NAD</keyword>
<feature type="binding site" evidence="1">
    <location>
        <position position="57"/>
    </location>
    <ligand>
        <name>K(+)</name>
        <dbReference type="ChEBI" id="CHEBI:29103"/>
    </ligand>
</feature>
<keyword evidence="1" id="KW-0630">Potassium</keyword>
<dbReference type="STRING" id="1030841.HMPREF9370_1164"/>
<dbReference type="InterPro" id="IPR036652">
    <property type="entry name" value="YjeF_N_dom_sf"/>
</dbReference>
<dbReference type="RefSeq" id="WP_009116305.1">
    <property type="nucleotide sequence ID" value="NZ_JH165159.1"/>
</dbReference>
<keyword evidence="1" id="KW-0521">NADP</keyword>
<dbReference type="HOGENOM" id="CLU_024853_0_1_4"/>
<evidence type="ECO:0000259" key="2">
    <source>
        <dbReference type="PROSITE" id="PS51385"/>
    </source>
</evidence>
<dbReference type="InterPro" id="IPR004443">
    <property type="entry name" value="YjeF_N_dom"/>
</dbReference>